<sequence length="124" mass="14417">MTGKTAKEQWRKLRECHREAIQRQEKKSGQQATTIRPWTYQKQKDFLKPFMKSRITVGYPSTSVLGENQLEECEICVSDSATLKSNHNETDEPTENATPKKIKNRQLVVLLCKIILKIVTRDLR</sequence>
<protein>
    <submittedName>
        <fullName evidence="1">Uncharacterized protein</fullName>
    </submittedName>
</protein>
<organism evidence="1 2">
    <name type="scientific">Popillia japonica</name>
    <name type="common">Japanese beetle</name>
    <dbReference type="NCBI Taxonomy" id="7064"/>
    <lineage>
        <taxon>Eukaryota</taxon>
        <taxon>Metazoa</taxon>
        <taxon>Ecdysozoa</taxon>
        <taxon>Arthropoda</taxon>
        <taxon>Hexapoda</taxon>
        <taxon>Insecta</taxon>
        <taxon>Pterygota</taxon>
        <taxon>Neoptera</taxon>
        <taxon>Endopterygota</taxon>
        <taxon>Coleoptera</taxon>
        <taxon>Polyphaga</taxon>
        <taxon>Scarabaeiformia</taxon>
        <taxon>Scarabaeidae</taxon>
        <taxon>Rutelinae</taxon>
        <taxon>Popillia</taxon>
    </lineage>
</organism>
<dbReference type="EMBL" id="JASPKY010000406">
    <property type="protein sequence ID" value="KAK9701831.1"/>
    <property type="molecule type" value="Genomic_DNA"/>
</dbReference>
<proteinExistence type="predicted"/>
<comment type="caution">
    <text evidence="1">The sequence shown here is derived from an EMBL/GenBank/DDBJ whole genome shotgun (WGS) entry which is preliminary data.</text>
</comment>
<evidence type="ECO:0000313" key="1">
    <source>
        <dbReference type="EMBL" id="KAK9701831.1"/>
    </source>
</evidence>
<keyword evidence="2" id="KW-1185">Reference proteome</keyword>
<reference evidence="1 2" key="1">
    <citation type="journal article" date="2024" name="BMC Genomics">
        <title>De novo assembly and annotation of Popillia japonica's genome with initial clues to its potential as an invasive pest.</title>
        <authorList>
            <person name="Cucini C."/>
            <person name="Boschi S."/>
            <person name="Funari R."/>
            <person name="Cardaioli E."/>
            <person name="Iannotti N."/>
            <person name="Marturano G."/>
            <person name="Paoli F."/>
            <person name="Bruttini M."/>
            <person name="Carapelli A."/>
            <person name="Frati F."/>
            <person name="Nardi F."/>
        </authorList>
    </citation>
    <scope>NUCLEOTIDE SEQUENCE [LARGE SCALE GENOMIC DNA]</scope>
    <source>
        <strain evidence="1">DMR45628</strain>
    </source>
</reference>
<evidence type="ECO:0000313" key="2">
    <source>
        <dbReference type="Proteomes" id="UP001458880"/>
    </source>
</evidence>
<accession>A0AAW1JFZ9</accession>
<gene>
    <name evidence="1" type="ORF">QE152_g30333</name>
</gene>
<dbReference type="Proteomes" id="UP001458880">
    <property type="component" value="Unassembled WGS sequence"/>
</dbReference>
<name>A0AAW1JFZ9_POPJA</name>
<dbReference type="AlphaFoldDB" id="A0AAW1JFZ9"/>